<comment type="caution">
    <text evidence="3">The sequence shown here is derived from an EMBL/GenBank/DDBJ whole genome shotgun (WGS) entry which is preliminary data.</text>
</comment>
<dbReference type="GO" id="GO:0000398">
    <property type="term" value="P:mRNA splicing, via spliceosome"/>
    <property type="evidence" value="ECO:0007669"/>
    <property type="project" value="TreeGrafter"/>
</dbReference>
<gene>
    <name evidence="3" type="ORF">O6P43_024689</name>
</gene>
<dbReference type="KEGG" id="qsa:O6P43_024689"/>
<dbReference type="PANTHER" id="PTHR31809:SF0">
    <property type="entry name" value="BUD13 HOMOLOG"/>
    <property type="match status" value="1"/>
</dbReference>
<organism evidence="3 4">
    <name type="scientific">Quillaja saponaria</name>
    <name type="common">Soap bark tree</name>
    <dbReference type="NCBI Taxonomy" id="32244"/>
    <lineage>
        <taxon>Eukaryota</taxon>
        <taxon>Viridiplantae</taxon>
        <taxon>Streptophyta</taxon>
        <taxon>Embryophyta</taxon>
        <taxon>Tracheophyta</taxon>
        <taxon>Spermatophyta</taxon>
        <taxon>Magnoliopsida</taxon>
        <taxon>eudicotyledons</taxon>
        <taxon>Gunneridae</taxon>
        <taxon>Pentapetalae</taxon>
        <taxon>rosids</taxon>
        <taxon>fabids</taxon>
        <taxon>Fabales</taxon>
        <taxon>Quillajaceae</taxon>
        <taxon>Quillaja</taxon>
    </lineage>
</organism>
<dbReference type="GO" id="GO:0003723">
    <property type="term" value="F:RNA binding"/>
    <property type="evidence" value="ECO:0007669"/>
    <property type="project" value="TreeGrafter"/>
</dbReference>
<evidence type="ECO:0000256" key="2">
    <source>
        <dbReference type="SAM" id="MobiDB-lite"/>
    </source>
</evidence>
<dbReference type="InterPro" id="IPR051112">
    <property type="entry name" value="CWC26_splicing_factor"/>
</dbReference>
<reference evidence="3" key="1">
    <citation type="journal article" date="2023" name="Science">
        <title>Elucidation of the pathway for biosynthesis of saponin adjuvants from the soapbark tree.</title>
        <authorList>
            <person name="Reed J."/>
            <person name="Orme A."/>
            <person name="El-Demerdash A."/>
            <person name="Owen C."/>
            <person name="Martin L.B.B."/>
            <person name="Misra R.C."/>
            <person name="Kikuchi S."/>
            <person name="Rejzek M."/>
            <person name="Martin A.C."/>
            <person name="Harkess A."/>
            <person name="Leebens-Mack J."/>
            <person name="Louveau T."/>
            <person name="Stephenson M.J."/>
            <person name="Osbourn A."/>
        </authorList>
    </citation>
    <scope>NUCLEOTIDE SEQUENCE</scope>
    <source>
        <strain evidence="3">S10</strain>
    </source>
</reference>
<accession>A0AAD7L7G0</accession>
<dbReference type="EMBL" id="JARAOO010000010">
    <property type="protein sequence ID" value="KAJ7952925.1"/>
    <property type="molecule type" value="Genomic_DNA"/>
</dbReference>
<protein>
    <submittedName>
        <fullName evidence="3">BUD13-like protein</fullName>
    </submittedName>
</protein>
<feature type="region of interest" description="Disordered" evidence="2">
    <location>
        <begin position="64"/>
        <end position="89"/>
    </location>
</feature>
<evidence type="ECO:0000313" key="4">
    <source>
        <dbReference type="Proteomes" id="UP001163823"/>
    </source>
</evidence>
<dbReference type="Proteomes" id="UP001163823">
    <property type="component" value="Chromosome 10"/>
</dbReference>
<comment type="similarity">
    <text evidence="1">Belongs to the CWC26 family.</text>
</comment>
<dbReference type="GO" id="GO:0070274">
    <property type="term" value="C:RES complex"/>
    <property type="evidence" value="ECO:0007669"/>
    <property type="project" value="TreeGrafter"/>
</dbReference>
<proteinExistence type="inferred from homology"/>
<name>A0AAD7L7G0_QUISA</name>
<dbReference type="Pfam" id="PF09736">
    <property type="entry name" value="Bud13"/>
    <property type="match status" value="1"/>
</dbReference>
<keyword evidence="4" id="KW-1185">Reference proteome</keyword>
<dbReference type="InterPro" id="IPR018609">
    <property type="entry name" value="Bud13"/>
</dbReference>
<dbReference type="AlphaFoldDB" id="A0AAD7L7G0"/>
<dbReference type="PANTHER" id="PTHR31809">
    <property type="entry name" value="BUD13 HOMOLOG"/>
    <property type="match status" value="1"/>
</dbReference>
<sequence length="159" mass="18460">MTKRSKKAGIVGKYVPTNEQQKTVLKSGKYIREEIDKTKKDEWSRFKQMDPCISGRGAEPVYRDKRKGERISKDEHLKSEKKVLPNLGDNEKMKESGFVIPQEIPDHSWLKRGLDAAPNRYVIRPGRHWDGVDSSTGFEKESFTRTNEKEARFWSVSDM</sequence>
<evidence type="ECO:0000256" key="1">
    <source>
        <dbReference type="ARBA" id="ARBA00011069"/>
    </source>
</evidence>
<evidence type="ECO:0000313" key="3">
    <source>
        <dbReference type="EMBL" id="KAJ7952925.1"/>
    </source>
</evidence>
<dbReference type="GO" id="GO:0005684">
    <property type="term" value="C:U2-type spliceosomal complex"/>
    <property type="evidence" value="ECO:0007669"/>
    <property type="project" value="TreeGrafter"/>
</dbReference>